<dbReference type="Proteomes" id="UP000823561">
    <property type="component" value="Chromosome 10"/>
</dbReference>
<evidence type="ECO:0000313" key="1">
    <source>
        <dbReference type="EMBL" id="KAG5274933.1"/>
    </source>
</evidence>
<comment type="caution">
    <text evidence="1">The sequence shown here is derived from an EMBL/GenBank/DDBJ whole genome shotgun (WGS) entry which is preliminary data.</text>
</comment>
<keyword evidence="2" id="KW-1185">Reference proteome</keyword>
<gene>
    <name evidence="1" type="ORF">AALO_G00141780</name>
</gene>
<dbReference type="AlphaFoldDB" id="A0AAV6GIK4"/>
<organism evidence="1 2">
    <name type="scientific">Alosa alosa</name>
    <name type="common">allis shad</name>
    <dbReference type="NCBI Taxonomy" id="278164"/>
    <lineage>
        <taxon>Eukaryota</taxon>
        <taxon>Metazoa</taxon>
        <taxon>Chordata</taxon>
        <taxon>Craniata</taxon>
        <taxon>Vertebrata</taxon>
        <taxon>Euteleostomi</taxon>
        <taxon>Actinopterygii</taxon>
        <taxon>Neopterygii</taxon>
        <taxon>Teleostei</taxon>
        <taxon>Clupei</taxon>
        <taxon>Clupeiformes</taxon>
        <taxon>Clupeoidei</taxon>
        <taxon>Clupeidae</taxon>
        <taxon>Alosa</taxon>
    </lineage>
</organism>
<protein>
    <submittedName>
        <fullName evidence="1">Uncharacterized protein</fullName>
    </submittedName>
</protein>
<name>A0AAV6GIK4_9TELE</name>
<proteinExistence type="predicted"/>
<evidence type="ECO:0000313" key="2">
    <source>
        <dbReference type="Proteomes" id="UP000823561"/>
    </source>
</evidence>
<reference evidence="1" key="1">
    <citation type="submission" date="2020-10" db="EMBL/GenBank/DDBJ databases">
        <title>Chromosome-scale genome assembly of the Allis shad, Alosa alosa.</title>
        <authorList>
            <person name="Margot Z."/>
            <person name="Christophe K."/>
            <person name="Cabau C."/>
            <person name="Louis A."/>
            <person name="Berthelot C."/>
            <person name="Parey E."/>
            <person name="Roest Crollius H."/>
            <person name="Montfort J."/>
            <person name="Robinson-Rechavi M."/>
            <person name="Bucao C."/>
            <person name="Bouchez O."/>
            <person name="Gislard M."/>
            <person name="Lluch J."/>
            <person name="Milhes M."/>
            <person name="Lampietro C."/>
            <person name="Lopez Roques C."/>
            <person name="Donnadieu C."/>
            <person name="Braasch I."/>
            <person name="Desvignes T."/>
            <person name="Postlethwait J."/>
            <person name="Bobe J."/>
            <person name="Guiguen Y."/>
        </authorList>
    </citation>
    <scope>NUCLEOTIDE SEQUENCE</scope>
    <source>
        <strain evidence="1">M-15738</strain>
        <tissue evidence="1">Blood</tissue>
    </source>
</reference>
<sequence>MTWIPVTVHENRRHSRFLVRINPDSNKCTAKEQMSKTTERVVKQKTSYMNPHVISFIRDLTEFYLLTD</sequence>
<dbReference type="EMBL" id="JADWDJ010000010">
    <property type="protein sequence ID" value="KAG5274933.1"/>
    <property type="molecule type" value="Genomic_DNA"/>
</dbReference>
<accession>A0AAV6GIK4</accession>